<evidence type="ECO:0000256" key="9">
    <source>
        <dbReference type="ARBA" id="ARBA00023010"/>
    </source>
</evidence>
<evidence type="ECO:0000256" key="12">
    <source>
        <dbReference type="SAM" id="MobiDB-lite"/>
    </source>
</evidence>
<dbReference type="InterPro" id="IPR050187">
    <property type="entry name" value="Lipid_Phosphate_FormReg"/>
</dbReference>
<evidence type="ECO:0000313" key="14">
    <source>
        <dbReference type="Proteomes" id="UP000186594"/>
    </source>
</evidence>
<evidence type="ECO:0000256" key="7">
    <source>
        <dbReference type="ARBA" id="ARBA00022927"/>
    </source>
</evidence>
<name>A0A1U7LKZ2_NEOID</name>
<evidence type="ECO:0000256" key="1">
    <source>
        <dbReference type="ARBA" id="ARBA00004434"/>
    </source>
</evidence>
<dbReference type="PANTHER" id="PTHR12358">
    <property type="entry name" value="SPHINGOSINE KINASE"/>
    <property type="match status" value="1"/>
</dbReference>
<dbReference type="Proteomes" id="UP000186594">
    <property type="component" value="Unassembled WGS sequence"/>
</dbReference>
<evidence type="ECO:0000256" key="5">
    <source>
        <dbReference type="ARBA" id="ARBA00022692"/>
    </source>
</evidence>
<keyword evidence="8" id="KW-1133">Transmembrane helix</keyword>
<keyword evidence="9" id="KW-0811">Translocation</keyword>
<dbReference type="EMBL" id="LXFE01002180">
    <property type="protein sequence ID" value="OLL23191.1"/>
    <property type="molecule type" value="Genomic_DNA"/>
</dbReference>
<reference evidence="13 14" key="1">
    <citation type="submission" date="2016-04" db="EMBL/GenBank/DDBJ databases">
        <title>Evolutionary innovation and constraint leading to complex multicellularity in the Ascomycota.</title>
        <authorList>
            <person name="Cisse O."/>
            <person name="Nguyen A."/>
            <person name="Hewitt D.A."/>
            <person name="Jedd G."/>
            <person name="Stajich J.E."/>
        </authorList>
    </citation>
    <scope>NUCLEOTIDE SEQUENCE [LARGE SCALE GENOMIC DNA]</scope>
    <source>
        <strain evidence="13 14">DAH-3</strain>
    </source>
</reference>
<evidence type="ECO:0000256" key="11">
    <source>
        <dbReference type="ARBA" id="ARBA00023136"/>
    </source>
</evidence>
<evidence type="ECO:0000256" key="2">
    <source>
        <dbReference type="ARBA" id="ARBA00006355"/>
    </source>
</evidence>
<comment type="caution">
    <text evidence="13">The sequence shown here is derived from an EMBL/GenBank/DDBJ whole genome shotgun (WGS) entry which is preliminary data.</text>
</comment>
<dbReference type="InterPro" id="IPR021056">
    <property type="entry name" value="Mt_import_IM_translocase_Tim54"/>
</dbReference>
<keyword evidence="5" id="KW-0812">Transmembrane</keyword>
<evidence type="ECO:0000256" key="6">
    <source>
        <dbReference type="ARBA" id="ARBA00022792"/>
    </source>
</evidence>
<comment type="subcellular location">
    <subcellularLocation>
        <location evidence="1">Mitochondrion inner membrane</location>
        <topology evidence="1">Single-pass membrane protein</topology>
    </subcellularLocation>
</comment>
<feature type="compositionally biased region" description="Polar residues" evidence="12">
    <location>
        <begin position="1"/>
        <end position="18"/>
    </location>
</feature>
<gene>
    <name evidence="13" type="ORF">NEOLI_001301</name>
</gene>
<dbReference type="STRING" id="1198029.A0A1U7LKZ2"/>
<keyword evidence="4" id="KW-0813">Transport</keyword>
<dbReference type="GO" id="GO:0015031">
    <property type="term" value="P:protein transport"/>
    <property type="evidence" value="ECO:0007669"/>
    <property type="project" value="UniProtKB-KW"/>
</dbReference>
<dbReference type="GO" id="GO:0005743">
    <property type="term" value="C:mitochondrial inner membrane"/>
    <property type="evidence" value="ECO:0007669"/>
    <property type="project" value="UniProtKB-SubCell"/>
</dbReference>
<evidence type="ECO:0000256" key="10">
    <source>
        <dbReference type="ARBA" id="ARBA00023128"/>
    </source>
</evidence>
<keyword evidence="7" id="KW-0653">Protein transport</keyword>
<dbReference type="AlphaFoldDB" id="A0A1U7LKZ2"/>
<dbReference type="OrthoDB" id="5598305at2759"/>
<evidence type="ECO:0000256" key="4">
    <source>
        <dbReference type="ARBA" id="ARBA00022448"/>
    </source>
</evidence>
<proteinExistence type="inferred from homology"/>
<organism evidence="13 14">
    <name type="scientific">Neolecta irregularis (strain DAH-3)</name>
    <dbReference type="NCBI Taxonomy" id="1198029"/>
    <lineage>
        <taxon>Eukaryota</taxon>
        <taxon>Fungi</taxon>
        <taxon>Dikarya</taxon>
        <taxon>Ascomycota</taxon>
        <taxon>Taphrinomycotina</taxon>
        <taxon>Neolectales</taxon>
        <taxon>Neolectaceae</taxon>
        <taxon>Neolecta</taxon>
    </lineage>
</organism>
<evidence type="ECO:0000256" key="3">
    <source>
        <dbReference type="ARBA" id="ARBA00020796"/>
    </source>
</evidence>
<feature type="region of interest" description="Disordered" evidence="12">
    <location>
        <begin position="1"/>
        <end position="24"/>
    </location>
</feature>
<evidence type="ECO:0000313" key="13">
    <source>
        <dbReference type="EMBL" id="OLL23191.1"/>
    </source>
</evidence>
<dbReference type="Pfam" id="PF11711">
    <property type="entry name" value="Tim54"/>
    <property type="match status" value="1"/>
</dbReference>
<keyword evidence="11" id="KW-0472">Membrane</keyword>
<comment type="similarity">
    <text evidence="2">Belongs to the TIM54 family.</text>
</comment>
<keyword evidence="6" id="KW-0999">Mitochondrion inner membrane</keyword>
<dbReference type="OMA" id="RNWMIFF"/>
<protein>
    <recommendedName>
        <fullName evidence="3">Mitochondrial import inner membrane translocase subunit TIM54</fullName>
    </recommendedName>
</protein>
<keyword evidence="14" id="KW-1185">Reference proteome</keyword>
<evidence type="ECO:0000256" key="8">
    <source>
        <dbReference type="ARBA" id="ARBA00022989"/>
    </source>
</evidence>
<dbReference type="PANTHER" id="PTHR12358:SF101">
    <property type="entry name" value="MITOCHONDRIAL IMPORT INNER MEMBRANE TRANSLOCASE SUBUNIT TIM54"/>
    <property type="match status" value="1"/>
</dbReference>
<sequence>MSQPALTPGKVTTTSKPSEGNPAFRALGLPRLRRKLPSRNWTIFLLTVSSLTGAIIYDRRKAKEAQEKWKGKVRYLAEQPLLPLDLPRKVTVWLSAPPGDTIHVARDHFNDYVKPILHAGAVDYELKEGLREGEVRNQLAEHIRKSRKGEGNNNDQWGFIARATKSPEHGADIVVGRHTFKEFLRGLHEGILGPLEAPVSGTIESEQEKVEEKEDEEKEKRLPVPKAYITPKEYSSCTPALYTVEPIQLVPFPHLLGFLRTPWRIYRFLNRRELADQIGKATTAVVLGHYRKWEAGDENADLTEEDDWPSKLRKKVEGDWHEDVQVDPRVVQSLRMFQLPDDMNT</sequence>
<keyword evidence="10" id="KW-0496">Mitochondrion</keyword>
<accession>A0A1U7LKZ2</accession>